<dbReference type="KEGG" id="bpla:bpln_1g16480"/>
<gene>
    <name evidence="1" type="ORF">BGL_1c17780</name>
</gene>
<accession>A0A0B6RLU6</accession>
<sequence length="92" mass="10020">MATTINLNYTDRAREALSGADNTMFHYETGAPFPQTGDFLETDLAGGTQTFIVIGRVFRYRTDEIVVNVYLDLPPGPEPDGTDTTVSGTEAD</sequence>
<keyword evidence="2" id="KW-1185">Reference proteome</keyword>
<dbReference type="OrthoDB" id="9012351at2"/>
<dbReference type="Proteomes" id="UP000031838">
    <property type="component" value="Chromosome 1"/>
</dbReference>
<reference evidence="2" key="1">
    <citation type="submission" date="2011-03" db="EMBL/GenBank/DDBJ databases">
        <authorList>
            <person name="Voget S."/>
            <person name="Streit W.R."/>
            <person name="Jaeger K.E."/>
            <person name="Daniel R."/>
        </authorList>
    </citation>
    <scope>NUCLEOTIDE SEQUENCE [LARGE SCALE GENOMIC DNA]</scope>
    <source>
        <strain evidence="2">PG1</strain>
    </source>
</reference>
<organism evidence="1 2">
    <name type="scientific">Burkholderia plantarii</name>
    <dbReference type="NCBI Taxonomy" id="41899"/>
    <lineage>
        <taxon>Bacteria</taxon>
        <taxon>Pseudomonadati</taxon>
        <taxon>Pseudomonadota</taxon>
        <taxon>Betaproteobacteria</taxon>
        <taxon>Burkholderiales</taxon>
        <taxon>Burkholderiaceae</taxon>
        <taxon>Burkholderia</taxon>
    </lineage>
</organism>
<reference evidence="1 2" key="2">
    <citation type="journal article" date="2016" name="Appl. Microbiol. Biotechnol.">
        <title>Mutations improving production and secretion of extracellular lipase by Burkholderia glumae PG1.</title>
        <authorList>
            <person name="Knapp A."/>
            <person name="Voget S."/>
            <person name="Gao R."/>
            <person name="Zaburannyi N."/>
            <person name="Krysciak D."/>
            <person name="Breuer M."/>
            <person name="Hauer B."/>
            <person name="Streit W.R."/>
            <person name="Muller R."/>
            <person name="Daniel R."/>
            <person name="Jaeger K.E."/>
        </authorList>
    </citation>
    <scope>NUCLEOTIDE SEQUENCE [LARGE SCALE GENOMIC DNA]</scope>
    <source>
        <strain evidence="1 2">PG1</strain>
    </source>
</reference>
<dbReference type="AlphaFoldDB" id="A0A0B6RLU6"/>
<evidence type="ECO:0000313" key="2">
    <source>
        <dbReference type="Proteomes" id="UP000031838"/>
    </source>
</evidence>
<evidence type="ECO:0000313" key="1">
    <source>
        <dbReference type="EMBL" id="AJK46287.1"/>
    </source>
</evidence>
<dbReference type="RefSeq" id="WP_042624821.1">
    <property type="nucleotide sequence ID" value="NZ_BSTO01000005.1"/>
</dbReference>
<proteinExistence type="predicted"/>
<name>A0A0B6RLU6_BURPL</name>
<dbReference type="EMBL" id="CP002580">
    <property type="protein sequence ID" value="AJK46287.1"/>
    <property type="molecule type" value="Genomic_DNA"/>
</dbReference>
<protein>
    <submittedName>
        <fullName evidence="1">Uncharacterized protein</fullName>
    </submittedName>
</protein>
<dbReference type="KEGG" id="bgp:BGL_1c17780"/>
<dbReference type="HOGENOM" id="CLU_2407587_0_0_4"/>